<dbReference type="Pfam" id="PF04031">
    <property type="entry name" value="Las1"/>
    <property type="match status" value="1"/>
</dbReference>
<protein>
    <recommendedName>
        <fullName evidence="4">Las1p</fullName>
    </recommendedName>
</protein>
<name>H2AXJ1_KAZAF</name>
<dbReference type="OrthoDB" id="10263222at2759"/>
<sequence length="486" mass="57381">MVHARIVPWADTEELEQLKNWFYTDDSSSRRRAIGKVKAYQSKGSQYLPHVIDSTAQLTSAILLDEETNRATDTNVIKLSYTMALIRFVNGILDPNQRAQFAIPLHIVAKNVGLSSWFVDLRHWGTHERELPGLDMLRVACREALVWLWDHYWNDDAVDENESSEDEDDRRVKDVDTEGIESNRKRLEELISSWPHFLSIFRENKSYWQDDTKLISSSNFVIEERKQNNRNRKETAEEKMSNYISGWRDAWKCFSNEKSIFIEVFMKHYNSLLFHLLMLKLNTFDIEVFKWIMVDYKEHLGDTKNNSCLKKWFNKWDDLEKNLIRKLVKYVNVKNVISSWNEWDQAIEEHPSYLMVGLCARLLLRVEELGSNSNDWRKKKKRKQSDNRHLVKSRLQEHIKSLSEKYSDTEKAVYELTRDEKSNKVKLTSSTNDILGDLNNLKKRMENSMSSSTDEKPIPETDEDLKDDAKLWEEISDWKPKPFGVL</sequence>
<gene>
    <name evidence="2" type="primary">KAFR0G00580</name>
    <name evidence="2" type="ORF">KAFR_0G00580</name>
</gene>
<accession>H2AXJ1</accession>
<dbReference type="HOGENOM" id="CLU_043823_0_0_1"/>
<dbReference type="InParanoid" id="H2AXJ1"/>
<keyword evidence="3" id="KW-1185">Reference proteome</keyword>
<dbReference type="Proteomes" id="UP000005220">
    <property type="component" value="Chromosome 7"/>
</dbReference>
<organism evidence="2 3">
    <name type="scientific">Kazachstania africana (strain ATCC 22294 / BCRC 22015 / CBS 2517 / CECT 1963 / NBRC 1671 / NRRL Y-8276)</name>
    <name type="common">Yeast</name>
    <name type="synonym">Kluyveromyces africanus</name>
    <dbReference type="NCBI Taxonomy" id="1071382"/>
    <lineage>
        <taxon>Eukaryota</taxon>
        <taxon>Fungi</taxon>
        <taxon>Dikarya</taxon>
        <taxon>Ascomycota</taxon>
        <taxon>Saccharomycotina</taxon>
        <taxon>Saccharomycetes</taxon>
        <taxon>Saccharomycetales</taxon>
        <taxon>Saccharomycetaceae</taxon>
        <taxon>Kazachstania</taxon>
    </lineage>
</organism>
<dbReference type="STRING" id="1071382.H2AXJ1"/>
<proteinExistence type="predicted"/>
<dbReference type="GO" id="GO:0005730">
    <property type="term" value="C:nucleolus"/>
    <property type="evidence" value="ECO:0007669"/>
    <property type="project" value="EnsemblFungi"/>
</dbReference>
<evidence type="ECO:0000313" key="2">
    <source>
        <dbReference type="EMBL" id="CCF59091.1"/>
    </source>
</evidence>
<dbReference type="AlphaFoldDB" id="H2AXJ1"/>
<dbReference type="PANTHER" id="PTHR15002">
    <property type="entry name" value="RIBOSOMAL BIOGENESIS PROTEIN LAS1L"/>
    <property type="match status" value="1"/>
</dbReference>
<dbReference type="eggNOG" id="KOG2425">
    <property type="taxonomic scope" value="Eukaryota"/>
</dbReference>
<dbReference type="PANTHER" id="PTHR15002:SF0">
    <property type="entry name" value="RIBOSOMAL BIOGENESIS PROTEIN LAS1L"/>
    <property type="match status" value="1"/>
</dbReference>
<dbReference type="GO" id="GO:0090730">
    <property type="term" value="C:Las1 complex"/>
    <property type="evidence" value="ECO:0007669"/>
    <property type="project" value="EnsemblFungi"/>
</dbReference>
<dbReference type="InterPro" id="IPR007174">
    <property type="entry name" value="Las1"/>
</dbReference>
<dbReference type="GeneID" id="13884582"/>
<dbReference type="GO" id="GO:0004521">
    <property type="term" value="F:RNA endonuclease activity"/>
    <property type="evidence" value="ECO:0007669"/>
    <property type="project" value="EnsemblFungi"/>
</dbReference>
<dbReference type="GO" id="GO:0000448">
    <property type="term" value="P:cleavage in ITS2 between 5.8S rRNA and LSU-rRNA of tricistronic rRNA transcript (SSU-rRNA, 5.8S rRNA, LSU-rRNA)"/>
    <property type="evidence" value="ECO:0007669"/>
    <property type="project" value="EnsemblFungi"/>
</dbReference>
<dbReference type="RefSeq" id="XP_003958226.1">
    <property type="nucleotide sequence ID" value="XM_003958177.1"/>
</dbReference>
<dbReference type="EMBL" id="HE650827">
    <property type="protein sequence ID" value="CCF59091.1"/>
    <property type="molecule type" value="Genomic_DNA"/>
</dbReference>
<dbReference type="GO" id="GO:0030687">
    <property type="term" value="C:preribosome, large subunit precursor"/>
    <property type="evidence" value="ECO:0007669"/>
    <property type="project" value="EnsemblFungi"/>
</dbReference>
<reference evidence="2 3" key="1">
    <citation type="journal article" date="2011" name="Proc. Natl. Acad. Sci. U.S.A.">
        <title>Evolutionary erosion of yeast sex chromosomes by mating-type switching accidents.</title>
        <authorList>
            <person name="Gordon J.L."/>
            <person name="Armisen D."/>
            <person name="Proux-Wera E."/>
            <person name="Oheigeartaigh S.S."/>
            <person name="Byrne K.P."/>
            <person name="Wolfe K.H."/>
        </authorList>
    </citation>
    <scope>NUCLEOTIDE SEQUENCE [LARGE SCALE GENOMIC DNA]</scope>
    <source>
        <strain evidence="3">ATCC 22294 / BCRC 22015 / CBS 2517 / CECT 1963 / NBRC 1671 / NRRL Y-8276</strain>
    </source>
</reference>
<evidence type="ECO:0008006" key="4">
    <source>
        <dbReference type="Google" id="ProtNLM"/>
    </source>
</evidence>
<dbReference type="FunCoup" id="H2AXJ1">
    <property type="interactions" value="112"/>
</dbReference>
<evidence type="ECO:0000313" key="3">
    <source>
        <dbReference type="Proteomes" id="UP000005220"/>
    </source>
</evidence>
<feature type="region of interest" description="Disordered" evidence="1">
    <location>
        <begin position="442"/>
        <end position="466"/>
    </location>
</feature>
<evidence type="ECO:0000256" key="1">
    <source>
        <dbReference type="SAM" id="MobiDB-lite"/>
    </source>
</evidence>
<dbReference type="KEGG" id="kaf:KAFR_0G00580"/>